<proteinExistence type="predicted"/>
<evidence type="ECO:0000313" key="3">
    <source>
        <dbReference type="Proteomes" id="UP000823388"/>
    </source>
</evidence>
<feature type="region of interest" description="Disordered" evidence="1">
    <location>
        <begin position="150"/>
        <end position="196"/>
    </location>
</feature>
<accession>A0A8T0MQP4</accession>
<dbReference type="EMBL" id="CM029054">
    <property type="protein sequence ID" value="KAG2539781.1"/>
    <property type="molecule type" value="Genomic_DNA"/>
</dbReference>
<dbReference type="Proteomes" id="UP000823388">
    <property type="component" value="Chromosome 9N"/>
</dbReference>
<gene>
    <name evidence="2" type="ORF">PVAP13_9NG494500</name>
</gene>
<feature type="compositionally biased region" description="Gly residues" evidence="1">
    <location>
        <begin position="159"/>
        <end position="170"/>
    </location>
</feature>
<keyword evidence="3" id="KW-1185">Reference proteome</keyword>
<dbReference type="AlphaFoldDB" id="A0A8T0MQP4"/>
<sequence>MAGTSAATTGISEANIGGCHQGSNEWVVRFLSWAQTSPAIRLLAWHPCSQELAPVEKTLEHLTPVHASSPPRPTSRSLVEPWRTVVRRGGSHGNQQRGGGAHRGIGRGAGQGGMVGRGGGGFHATNQCFHPGYGGGGRGYSGCSGGRFSGGRGRHDGSNYGGRGRGGAGGRRWTNWQPSRRHRQSKPWRAGASAKR</sequence>
<reference evidence="2" key="1">
    <citation type="submission" date="2020-05" db="EMBL/GenBank/DDBJ databases">
        <title>WGS assembly of Panicum virgatum.</title>
        <authorList>
            <person name="Lovell J.T."/>
            <person name="Jenkins J."/>
            <person name="Shu S."/>
            <person name="Juenger T.E."/>
            <person name="Schmutz J."/>
        </authorList>
    </citation>
    <scope>NUCLEOTIDE SEQUENCE</scope>
    <source>
        <strain evidence="2">AP13</strain>
    </source>
</reference>
<name>A0A8T0MQP4_PANVG</name>
<feature type="compositionally biased region" description="Gly residues" evidence="1">
    <location>
        <begin position="96"/>
        <end position="118"/>
    </location>
</feature>
<protein>
    <submittedName>
        <fullName evidence="2">Uncharacterized protein</fullName>
    </submittedName>
</protein>
<evidence type="ECO:0000256" key="1">
    <source>
        <dbReference type="SAM" id="MobiDB-lite"/>
    </source>
</evidence>
<feature type="region of interest" description="Disordered" evidence="1">
    <location>
        <begin position="88"/>
        <end position="118"/>
    </location>
</feature>
<evidence type="ECO:0000313" key="2">
    <source>
        <dbReference type="EMBL" id="KAG2539781.1"/>
    </source>
</evidence>
<organism evidence="2 3">
    <name type="scientific">Panicum virgatum</name>
    <name type="common">Blackwell switchgrass</name>
    <dbReference type="NCBI Taxonomy" id="38727"/>
    <lineage>
        <taxon>Eukaryota</taxon>
        <taxon>Viridiplantae</taxon>
        <taxon>Streptophyta</taxon>
        <taxon>Embryophyta</taxon>
        <taxon>Tracheophyta</taxon>
        <taxon>Spermatophyta</taxon>
        <taxon>Magnoliopsida</taxon>
        <taxon>Liliopsida</taxon>
        <taxon>Poales</taxon>
        <taxon>Poaceae</taxon>
        <taxon>PACMAD clade</taxon>
        <taxon>Panicoideae</taxon>
        <taxon>Panicodae</taxon>
        <taxon>Paniceae</taxon>
        <taxon>Panicinae</taxon>
        <taxon>Panicum</taxon>
        <taxon>Panicum sect. Hiantes</taxon>
    </lineage>
</organism>
<comment type="caution">
    <text evidence="2">The sequence shown here is derived from an EMBL/GenBank/DDBJ whole genome shotgun (WGS) entry which is preliminary data.</text>
</comment>